<dbReference type="GO" id="GO:0006465">
    <property type="term" value="P:signal peptide processing"/>
    <property type="evidence" value="ECO:0007669"/>
    <property type="project" value="TreeGrafter"/>
</dbReference>
<feature type="domain" description="Prepilin peptidase A24 N-terminal" evidence="2">
    <location>
        <begin position="10"/>
        <end position="130"/>
    </location>
</feature>
<dbReference type="PANTHER" id="PTHR30487">
    <property type="entry name" value="TYPE 4 PREPILIN-LIKE PROTEINS LEADER PEPTIDE-PROCESSING ENZYME"/>
    <property type="match status" value="1"/>
</dbReference>
<proteinExistence type="predicted"/>
<dbReference type="GO" id="GO:0004190">
    <property type="term" value="F:aspartic-type endopeptidase activity"/>
    <property type="evidence" value="ECO:0007669"/>
    <property type="project" value="TreeGrafter"/>
</dbReference>
<dbReference type="GO" id="GO:0005886">
    <property type="term" value="C:plasma membrane"/>
    <property type="evidence" value="ECO:0007669"/>
    <property type="project" value="TreeGrafter"/>
</dbReference>
<dbReference type="PANTHER" id="PTHR30487:SF0">
    <property type="entry name" value="PREPILIN LEADER PEPTIDASE_N-METHYLTRANSFERASE-RELATED"/>
    <property type="match status" value="1"/>
</dbReference>
<dbReference type="AlphaFoldDB" id="A0A1G2L6C1"/>
<accession>A0A1G2L6C1</accession>
<dbReference type="EMBL" id="MHQO01000014">
    <property type="protein sequence ID" value="OHA07207.1"/>
    <property type="molecule type" value="Genomic_DNA"/>
</dbReference>
<feature type="transmembrane region" description="Helical" evidence="1">
    <location>
        <begin position="6"/>
        <end position="26"/>
    </location>
</feature>
<evidence type="ECO:0000256" key="1">
    <source>
        <dbReference type="SAM" id="Phobius"/>
    </source>
</evidence>
<dbReference type="InterPro" id="IPR050882">
    <property type="entry name" value="Prepilin_peptidase/N-MTase"/>
</dbReference>
<dbReference type="InterPro" id="IPR010627">
    <property type="entry name" value="Prepilin_pept_A24_N"/>
</dbReference>
<feature type="transmembrane region" description="Helical" evidence="1">
    <location>
        <begin position="112"/>
        <end position="131"/>
    </location>
</feature>
<evidence type="ECO:0000313" key="3">
    <source>
        <dbReference type="EMBL" id="OHA07207.1"/>
    </source>
</evidence>
<sequence>MIFLFLLPLVFGLVIGSFLNVVIFRLEPDEGEEKPKAKNTPNAFGVFSIGPRSQNMPRSHAQAASSMSILTGRSFCPHCKTQLKWFELIPLFSFTIQKGRCRTCHNKISWQYPLVELGAAVVFTLIAWQYISGNI</sequence>
<evidence type="ECO:0000259" key="2">
    <source>
        <dbReference type="Pfam" id="PF06750"/>
    </source>
</evidence>
<protein>
    <recommendedName>
        <fullName evidence="2">Prepilin peptidase A24 N-terminal domain-containing protein</fullName>
    </recommendedName>
</protein>
<keyword evidence="1" id="KW-0472">Membrane</keyword>
<organism evidence="3 4">
    <name type="scientific">Candidatus Sungbacteria bacterium RIFCSPLOWO2_01_FULL_47_10</name>
    <dbReference type="NCBI Taxonomy" id="1802276"/>
    <lineage>
        <taxon>Bacteria</taxon>
        <taxon>Candidatus Sungiibacteriota</taxon>
    </lineage>
</organism>
<name>A0A1G2L6C1_9BACT</name>
<reference evidence="3 4" key="1">
    <citation type="journal article" date="2016" name="Nat. Commun.">
        <title>Thousands of microbial genomes shed light on interconnected biogeochemical processes in an aquifer system.</title>
        <authorList>
            <person name="Anantharaman K."/>
            <person name="Brown C.T."/>
            <person name="Hug L.A."/>
            <person name="Sharon I."/>
            <person name="Castelle C.J."/>
            <person name="Probst A.J."/>
            <person name="Thomas B.C."/>
            <person name="Singh A."/>
            <person name="Wilkins M.J."/>
            <person name="Karaoz U."/>
            <person name="Brodie E.L."/>
            <person name="Williams K.H."/>
            <person name="Hubbard S.S."/>
            <person name="Banfield J.F."/>
        </authorList>
    </citation>
    <scope>NUCLEOTIDE SEQUENCE [LARGE SCALE GENOMIC DNA]</scope>
</reference>
<keyword evidence="1" id="KW-1133">Transmembrane helix</keyword>
<evidence type="ECO:0000313" key="4">
    <source>
        <dbReference type="Proteomes" id="UP000177982"/>
    </source>
</evidence>
<keyword evidence="1" id="KW-0812">Transmembrane</keyword>
<dbReference type="Proteomes" id="UP000177982">
    <property type="component" value="Unassembled WGS sequence"/>
</dbReference>
<gene>
    <name evidence="3" type="ORF">A2934_03395</name>
</gene>
<dbReference type="Pfam" id="PF06750">
    <property type="entry name" value="A24_N_bact"/>
    <property type="match status" value="1"/>
</dbReference>
<comment type="caution">
    <text evidence="3">The sequence shown here is derived from an EMBL/GenBank/DDBJ whole genome shotgun (WGS) entry which is preliminary data.</text>
</comment>